<dbReference type="Pfam" id="PF00015">
    <property type="entry name" value="MCPsignal"/>
    <property type="match status" value="1"/>
</dbReference>
<name>A0A3N6MPE2_9BURK</name>
<evidence type="ECO:0000256" key="6">
    <source>
        <dbReference type="ARBA" id="ARBA00023136"/>
    </source>
</evidence>
<dbReference type="Gene3D" id="3.30.450.20">
    <property type="entry name" value="PAS domain"/>
    <property type="match status" value="1"/>
</dbReference>
<feature type="domain" description="Methyl-accepting transducer" evidence="11">
    <location>
        <begin position="271"/>
        <end position="500"/>
    </location>
</feature>
<dbReference type="GO" id="GO:0005886">
    <property type="term" value="C:plasma membrane"/>
    <property type="evidence" value="ECO:0007669"/>
    <property type="project" value="UniProtKB-SubCell"/>
</dbReference>
<dbReference type="SMART" id="SM01049">
    <property type="entry name" value="Cache_2"/>
    <property type="match status" value="1"/>
</dbReference>
<dbReference type="PANTHER" id="PTHR43531:SF14">
    <property type="entry name" value="METHYL-ACCEPTING CHEMOTAXIS PROTEIN I-RELATED"/>
    <property type="match status" value="1"/>
</dbReference>
<evidence type="ECO:0000256" key="9">
    <source>
        <dbReference type="SAM" id="Coils"/>
    </source>
</evidence>
<keyword evidence="2" id="KW-1003">Cell membrane</keyword>
<evidence type="ECO:0000256" key="3">
    <source>
        <dbReference type="ARBA" id="ARBA00022481"/>
    </source>
</evidence>
<accession>A0A3N6MPE2</accession>
<keyword evidence="3" id="KW-0488">Methylation</keyword>
<evidence type="ECO:0000256" key="10">
    <source>
        <dbReference type="SAM" id="Phobius"/>
    </source>
</evidence>
<dbReference type="PANTHER" id="PTHR43531">
    <property type="entry name" value="PROTEIN ICFG"/>
    <property type="match status" value="1"/>
</dbReference>
<organism evidence="12 13">
    <name type="scientific">Paraburkholderia dinghuensis</name>
    <dbReference type="NCBI Taxonomy" id="2305225"/>
    <lineage>
        <taxon>Bacteria</taxon>
        <taxon>Pseudomonadati</taxon>
        <taxon>Pseudomonadota</taxon>
        <taxon>Betaproteobacteria</taxon>
        <taxon>Burkholderiales</taxon>
        <taxon>Burkholderiaceae</taxon>
        <taxon>Paraburkholderia</taxon>
    </lineage>
</organism>
<dbReference type="Gene3D" id="1.10.287.950">
    <property type="entry name" value="Methyl-accepting chemotaxis protein"/>
    <property type="match status" value="1"/>
</dbReference>
<dbReference type="InterPro" id="IPR004090">
    <property type="entry name" value="Chemotax_Me-accpt_rcpt"/>
</dbReference>
<dbReference type="GO" id="GO:0004888">
    <property type="term" value="F:transmembrane signaling receptor activity"/>
    <property type="evidence" value="ECO:0007669"/>
    <property type="project" value="InterPro"/>
</dbReference>
<evidence type="ECO:0000256" key="2">
    <source>
        <dbReference type="ARBA" id="ARBA00022475"/>
    </source>
</evidence>
<evidence type="ECO:0000313" key="12">
    <source>
        <dbReference type="EMBL" id="RQH05794.1"/>
    </source>
</evidence>
<evidence type="ECO:0000259" key="11">
    <source>
        <dbReference type="PROSITE" id="PS50111"/>
    </source>
</evidence>
<dbReference type="Proteomes" id="UP000272778">
    <property type="component" value="Unassembled WGS sequence"/>
</dbReference>
<proteinExistence type="inferred from homology"/>
<dbReference type="GO" id="GO:0007165">
    <property type="term" value="P:signal transduction"/>
    <property type="evidence" value="ECO:0007669"/>
    <property type="project" value="UniProtKB-KW"/>
</dbReference>
<keyword evidence="4 10" id="KW-0812">Transmembrane</keyword>
<evidence type="ECO:0000256" key="7">
    <source>
        <dbReference type="ARBA" id="ARBA00029447"/>
    </source>
</evidence>
<keyword evidence="5 10" id="KW-1133">Transmembrane helix</keyword>
<sequence>MKLSFSQKLWAPLILSLAFFVVMSVVDAYRIREVRYDERQRDLIHATELAIATTKAYAEQATAGTITVDEAKKQALAAIRGLRYGQGGTGYFTLLNSEPVILMHPIHPEMQGRNMNDYKDPNGVALYRDTVDIVKRDGHGFVHYSFPKPGTNEIGPKVSYAAAYEPWDWILQTGAYTDDIDAAFRTSLYQSLGGLVIAAAALAAVVIWLNRSILNTLGGDPAVAVDIASRIANNDLSVVVHTAPNDRSSLMHSMKRMQEQLSTMIRTIRSSTESIASATGQIAAGNQDLSQRTEEQAASLEETAASMEELTSTVNHNADNARQASNIASHALDAAKRGGGVVQQVVETMNGINASSDQIASIVGTIESIAFQTNILALNAAVEAARAGEQGRGFAVVAAEVRSLAQRAASASREIKDLIQDSVGRVKSGAEYVDSAGTTMGEIVEAVKRVTDIVNEISAASAEQSKGISQVSEAVTQMDSVTQQNAALVEQAAAAAHSLQSQAQDLRSNVDQFRLA</sequence>
<evidence type="ECO:0000256" key="5">
    <source>
        <dbReference type="ARBA" id="ARBA00022989"/>
    </source>
</evidence>
<feature type="coiled-coil region" evidence="9">
    <location>
        <begin position="489"/>
        <end position="516"/>
    </location>
</feature>
<evidence type="ECO:0000256" key="8">
    <source>
        <dbReference type="PROSITE-ProRule" id="PRU00284"/>
    </source>
</evidence>
<dbReference type="EMBL" id="RQIS01000009">
    <property type="protein sequence ID" value="RQH05794.1"/>
    <property type="molecule type" value="Genomic_DNA"/>
</dbReference>
<keyword evidence="9" id="KW-0175">Coiled coil</keyword>
<evidence type="ECO:0000256" key="4">
    <source>
        <dbReference type="ARBA" id="ARBA00022692"/>
    </source>
</evidence>
<dbReference type="GO" id="GO:0006935">
    <property type="term" value="P:chemotaxis"/>
    <property type="evidence" value="ECO:0007669"/>
    <property type="project" value="InterPro"/>
</dbReference>
<dbReference type="OrthoDB" id="8555762at2"/>
<dbReference type="FunFam" id="1.10.287.950:FF:000001">
    <property type="entry name" value="Methyl-accepting chemotaxis sensory transducer"/>
    <property type="match status" value="1"/>
</dbReference>
<keyword evidence="8" id="KW-0807">Transducer</keyword>
<protein>
    <submittedName>
        <fullName evidence="12">Methyl-accepting chemotaxis protein</fullName>
    </submittedName>
</protein>
<comment type="caution">
    <text evidence="12">The sequence shown here is derived from an EMBL/GenBank/DDBJ whole genome shotgun (WGS) entry which is preliminary data.</text>
</comment>
<feature type="transmembrane region" description="Helical" evidence="10">
    <location>
        <begin position="188"/>
        <end position="209"/>
    </location>
</feature>
<evidence type="ECO:0000256" key="1">
    <source>
        <dbReference type="ARBA" id="ARBA00004651"/>
    </source>
</evidence>
<dbReference type="RefSeq" id="WP_124151722.1">
    <property type="nucleotide sequence ID" value="NZ_RQIS01000009.1"/>
</dbReference>
<keyword evidence="13" id="KW-1185">Reference proteome</keyword>
<comment type="similarity">
    <text evidence="7">Belongs to the methyl-accepting chemotaxis (MCP) protein family.</text>
</comment>
<comment type="subcellular location">
    <subcellularLocation>
        <location evidence="1">Cell membrane</location>
        <topology evidence="1">Multi-pass membrane protein</topology>
    </subcellularLocation>
</comment>
<keyword evidence="6 10" id="KW-0472">Membrane</keyword>
<dbReference type="PROSITE" id="PS50111">
    <property type="entry name" value="CHEMOTAXIS_TRANSDUC_2"/>
    <property type="match status" value="1"/>
</dbReference>
<reference evidence="12 13" key="1">
    <citation type="submission" date="2018-11" db="EMBL/GenBank/DDBJ databases">
        <title>Paraburkholderia sp. DHOA04, isolated from soil.</title>
        <authorList>
            <person name="Gao Z.-H."/>
            <person name="Qiu L.-H."/>
            <person name="Fu J.-C."/>
        </authorList>
    </citation>
    <scope>NUCLEOTIDE SEQUENCE [LARGE SCALE GENOMIC DNA]</scope>
    <source>
        <strain evidence="12 13">DHOA04</strain>
    </source>
</reference>
<dbReference type="CDD" id="cd11386">
    <property type="entry name" value="MCP_signal"/>
    <property type="match status" value="1"/>
</dbReference>
<dbReference type="InterPro" id="IPR051310">
    <property type="entry name" value="MCP_chemotaxis"/>
</dbReference>
<dbReference type="PRINTS" id="PR00260">
    <property type="entry name" value="CHEMTRNSDUCR"/>
</dbReference>
<dbReference type="SUPFAM" id="SSF58104">
    <property type="entry name" value="Methyl-accepting chemotaxis protein (MCP) signaling domain"/>
    <property type="match status" value="1"/>
</dbReference>
<dbReference type="InterPro" id="IPR004089">
    <property type="entry name" value="MCPsignal_dom"/>
</dbReference>
<dbReference type="InterPro" id="IPR033480">
    <property type="entry name" value="sCache_2"/>
</dbReference>
<gene>
    <name evidence="12" type="ORF">D1Y85_14380</name>
</gene>
<dbReference type="SMART" id="SM00283">
    <property type="entry name" value="MA"/>
    <property type="match status" value="1"/>
</dbReference>
<dbReference type="Pfam" id="PF17200">
    <property type="entry name" value="sCache_2"/>
    <property type="match status" value="1"/>
</dbReference>
<evidence type="ECO:0000313" key="13">
    <source>
        <dbReference type="Proteomes" id="UP000272778"/>
    </source>
</evidence>
<dbReference type="AlphaFoldDB" id="A0A3N6MPE2"/>